<dbReference type="InterPro" id="IPR036047">
    <property type="entry name" value="F-box-like_dom_sf"/>
</dbReference>
<dbReference type="OrthoDB" id="435188at2759"/>
<accession>A0A0N0PCF8</accession>
<dbReference type="InterPro" id="IPR001810">
    <property type="entry name" value="F-box_dom"/>
</dbReference>
<evidence type="ECO:0000259" key="1">
    <source>
        <dbReference type="PROSITE" id="PS50181"/>
    </source>
</evidence>
<organism evidence="2 3">
    <name type="scientific">Papilio machaon</name>
    <name type="common">Old World swallowtail butterfly</name>
    <dbReference type="NCBI Taxonomy" id="76193"/>
    <lineage>
        <taxon>Eukaryota</taxon>
        <taxon>Metazoa</taxon>
        <taxon>Ecdysozoa</taxon>
        <taxon>Arthropoda</taxon>
        <taxon>Hexapoda</taxon>
        <taxon>Insecta</taxon>
        <taxon>Pterygota</taxon>
        <taxon>Neoptera</taxon>
        <taxon>Endopterygota</taxon>
        <taxon>Lepidoptera</taxon>
        <taxon>Glossata</taxon>
        <taxon>Ditrysia</taxon>
        <taxon>Papilionoidea</taxon>
        <taxon>Papilionidae</taxon>
        <taxon>Papilioninae</taxon>
        <taxon>Papilio</taxon>
    </lineage>
</organism>
<dbReference type="AlphaFoldDB" id="A0A0N0PCF8"/>
<dbReference type="PROSITE" id="PS50181">
    <property type="entry name" value="FBOX"/>
    <property type="match status" value="1"/>
</dbReference>
<feature type="domain" description="F-box" evidence="1">
    <location>
        <begin position="4"/>
        <end position="51"/>
    </location>
</feature>
<proteinExistence type="predicted"/>
<protein>
    <recommendedName>
        <fullName evidence="1">F-box domain-containing protein</fullName>
    </recommendedName>
</protein>
<evidence type="ECO:0000313" key="2">
    <source>
        <dbReference type="EMBL" id="KPJ13811.1"/>
    </source>
</evidence>
<dbReference type="InParanoid" id="A0A0N0PCF8"/>
<keyword evidence="3" id="KW-1185">Reference proteome</keyword>
<sequence>MDKEIGINDLPLEIFMEILIRTDVSTIVTSRGVCKTWQNIIDGNQIIWHKICKIDFESASPLIKSVARGDIEWCHVYLNLTVWSNITKYDYKLHMFRNMWVSEFEPILAPDYGVLPVKDHSDVSFYDLSTLEAMPIIIKDIECRKIGHNDIATVYLTKNRLYVQKSVDSCNATEGLFEAENFLLCEKEMYYYNNGDVFQCDLTSETITSKLIISRKYVFKEMTYCDNVLHLFTICQKTISITNDNVVTETRINNPIKWLRFLCDVHIINKYNIISYSHNMHKTNIQTMYTMFGSGPQISAVCFYTDMILIARKSGQILFTRMSDLKDSVREQKFERILNLPGGKYAVKINVCERKCGPLIVLFTLKEVILVEYNLLPHDDKPKSISKEKLNIQKRLLRIQERLQSKVA</sequence>
<reference evidence="2 3" key="1">
    <citation type="journal article" date="2015" name="Nat. Commun.">
        <title>Outbred genome sequencing and CRISPR/Cas9 gene editing in butterflies.</title>
        <authorList>
            <person name="Li X."/>
            <person name="Fan D."/>
            <person name="Zhang W."/>
            <person name="Liu G."/>
            <person name="Zhang L."/>
            <person name="Zhao L."/>
            <person name="Fang X."/>
            <person name="Chen L."/>
            <person name="Dong Y."/>
            <person name="Chen Y."/>
            <person name="Ding Y."/>
            <person name="Zhao R."/>
            <person name="Feng M."/>
            <person name="Zhu Y."/>
            <person name="Feng Y."/>
            <person name="Jiang X."/>
            <person name="Zhu D."/>
            <person name="Xiang H."/>
            <person name="Feng X."/>
            <person name="Li S."/>
            <person name="Wang J."/>
            <person name="Zhang G."/>
            <person name="Kronforst M.R."/>
            <person name="Wang W."/>
        </authorList>
    </citation>
    <scope>NUCLEOTIDE SEQUENCE [LARGE SCALE GENOMIC DNA]</scope>
    <source>
        <strain evidence="2">Ya'a_city_454_Pm</strain>
        <tissue evidence="2">Whole body</tissue>
    </source>
</reference>
<dbReference type="SUPFAM" id="SSF81383">
    <property type="entry name" value="F-box domain"/>
    <property type="match status" value="1"/>
</dbReference>
<name>A0A0N0PCF8_PAPMA</name>
<dbReference type="SMART" id="SM00256">
    <property type="entry name" value="FBOX"/>
    <property type="match status" value="1"/>
</dbReference>
<dbReference type="Proteomes" id="UP000053240">
    <property type="component" value="Unassembled WGS sequence"/>
</dbReference>
<dbReference type="EMBL" id="KQ460601">
    <property type="protein sequence ID" value="KPJ13811.1"/>
    <property type="molecule type" value="Genomic_DNA"/>
</dbReference>
<dbReference type="KEGG" id="pmac:106712209"/>
<dbReference type="Pfam" id="PF12937">
    <property type="entry name" value="F-box-like"/>
    <property type="match status" value="1"/>
</dbReference>
<gene>
    <name evidence="2" type="ORF">RR48_02751</name>
</gene>
<evidence type="ECO:0000313" key="3">
    <source>
        <dbReference type="Proteomes" id="UP000053240"/>
    </source>
</evidence>
<dbReference type="Gene3D" id="1.20.1280.50">
    <property type="match status" value="1"/>
</dbReference>